<dbReference type="InterPro" id="IPR016053">
    <property type="entry name" value="Haem_Oase-like"/>
</dbReference>
<evidence type="ECO:0000313" key="8">
    <source>
        <dbReference type="Proteomes" id="UP000297638"/>
    </source>
</evidence>
<dbReference type="EMBL" id="SPDS01000003">
    <property type="protein sequence ID" value="TFH54581.1"/>
    <property type="molecule type" value="Genomic_DNA"/>
</dbReference>
<feature type="binding site" description="axial binding residue" evidence="5">
    <location>
        <position position="21"/>
    </location>
    <ligand>
        <name>heme b</name>
        <dbReference type="ChEBI" id="CHEBI:60344"/>
    </ligand>
    <ligandPart>
        <name>Fe</name>
        <dbReference type="ChEBI" id="CHEBI:18248"/>
    </ligandPart>
</feature>
<dbReference type="PIRSF" id="PIRSF000343">
    <property type="entry name" value="Haem_Oase"/>
    <property type="match status" value="1"/>
</dbReference>
<accession>A0A4Y8TRR2</accession>
<dbReference type="Proteomes" id="UP000297638">
    <property type="component" value="Unassembled WGS sequence"/>
</dbReference>
<dbReference type="PRINTS" id="PR00088">
    <property type="entry name" value="HAEMOXYGNASE"/>
</dbReference>
<keyword evidence="2 5" id="KW-0479">Metal-binding</keyword>
<evidence type="ECO:0000256" key="5">
    <source>
        <dbReference type="PIRSR" id="PIRSR000343-2"/>
    </source>
</evidence>
<dbReference type="SUPFAM" id="SSF48613">
    <property type="entry name" value="Heme oxygenase-like"/>
    <property type="match status" value="1"/>
</dbReference>
<dbReference type="Gene3D" id="1.20.910.10">
    <property type="entry name" value="Heme oxygenase-like"/>
    <property type="match status" value="1"/>
</dbReference>
<dbReference type="PANTHER" id="PTHR10720:SF0">
    <property type="entry name" value="HEME OXYGENASE"/>
    <property type="match status" value="1"/>
</dbReference>
<dbReference type="GO" id="GO:0006979">
    <property type="term" value="P:response to oxidative stress"/>
    <property type="evidence" value="ECO:0007669"/>
    <property type="project" value="TreeGrafter"/>
</dbReference>
<feature type="binding site" evidence="4">
    <location>
        <position position="14"/>
    </location>
    <ligand>
        <name>heme b</name>
        <dbReference type="ChEBI" id="CHEBI:60344"/>
    </ligand>
</feature>
<evidence type="ECO:0000313" key="7">
    <source>
        <dbReference type="EMBL" id="TFH54581.1"/>
    </source>
</evidence>
<dbReference type="GO" id="GO:0004392">
    <property type="term" value="F:heme oxygenase (decyclizing) activity"/>
    <property type="evidence" value="ECO:0007669"/>
    <property type="project" value="InterPro"/>
</dbReference>
<evidence type="ECO:0000256" key="6">
    <source>
        <dbReference type="SAM" id="MobiDB-lite"/>
    </source>
</evidence>
<comment type="caution">
    <text evidence="7">The sequence shown here is derived from an EMBL/GenBank/DDBJ whole genome shotgun (WGS) entry which is preliminary data.</text>
</comment>
<organism evidence="7 8">
    <name type="scientific">Glutamicibacter arilaitensis</name>
    <dbReference type="NCBI Taxonomy" id="256701"/>
    <lineage>
        <taxon>Bacteria</taxon>
        <taxon>Bacillati</taxon>
        <taxon>Actinomycetota</taxon>
        <taxon>Actinomycetes</taxon>
        <taxon>Micrococcales</taxon>
        <taxon>Micrococcaceae</taxon>
        <taxon>Glutamicibacter</taxon>
    </lineage>
</organism>
<feature type="binding site" evidence="4">
    <location>
        <position position="176"/>
    </location>
    <ligand>
        <name>heme b</name>
        <dbReference type="ChEBI" id="CHEBI:60344"/>
    </ligand>
</feature>
<keyword evidence="1 4" id="KW-0349">Heme</keyword>
<dbReference type="CDD" id="cd19165">
    <property type="entry name" value="HemeO"/>
    <property type="match status" value="1"/>
</dbReference>
<dbReference type="RefSeq" id="WP_134781188.1">
    <property type="nucleotide sequence ID" value="NZ_SPDS01000003.1"/>
</dbReference>
<dbReference type="AlphaFoldDB" id="A0A4Y8TRR2"/>
<dbReference type="PANTHER" id="PTHR10720">
    <property type="entry name" value="HEME OXYGENASE"/>
    <property type="match status" value="1"/>
</dbReference>
<proteinExistence type="predicted"/>
<feature type="binding site" evidence="4">
    <location>
        <position position="129"/>
    </location>
    <ligand>
        <name>heme b</name>
        <dbReference type="ChEBI" id="CHEBI:60344"/>
    </ligand>
</feature>
<evidence type="ECO:0000256" key="4">
    <source>
        <dbReference type="PIRSR" id="PIRSR000343-1"/>
    </source>
</evidence>
<sequence>MTITDTSQFSAQLRSVTQEDHHAAESSDFITTLMGGERSARDYTLLISQYHYIYEALEEEVRALASHPALTDIFDLHLERGAQIIKDLEVLLPMHDLEEIPAALPATEDYVAALRAAAADPARLVAHHYLRYLGDLSGGLAIGKLVSRHYSIPDEALNMWKFDAIEKPKLYKDAYREKLDIFGANPSHAEAVLDEAKRGFQWNKAIFEDLLRATSRKVPAAS</sequence>
<dbReference type="InterPro" id="IPR016084">
    <property type="entry name" value="Haem_Oase-like_multi-hlx"/>
</dbReference>
<evidence type="ECO:0000256" key="1">
    <source>
        <dbReference type="ARBA" id="ARBA00022617"/>
    </source>
</evidence>
<protein>
    <submittedName>
        <fullName evidence="7">Biliverdin-producing heme oxygenase</fullName>
    </submittedName>
</protein>
<gene>
    <name evidence="7" type="ORF">EXY26_16170</name>
</gene>
<keyword evidence="3 5" id="KW-0408">Iron</keyword>
<evidence type="ECO:0000256" key="2">
    <source>
        <dbReference type="ARBA" id="ARBA00022723"/>
    </source>
</evidence>
<dbReference type="GO" id="GO:0006788">
    <property type="term" value="P:heme oxidation"/>
    <property type="evidence" value="ECO:0007669"/>
    <property type="project" value="InterPro"/>
</dbReference>
<dbReference type="GO" id="GO:0020037">
    <property type="term" value="F:heme binding"/>
    <property type="evidence" value="ECO:0007669"/>
    <property type="project" value="TreeGrafter"/>
</dbReference>
<dbReference type="InterPro" id="IPR002051">
    <property type="entry name" value="Haem_Oase"/>
</dbReference>
<feature type="compositionally biased region" description="Polar residues" evidence="6">
    <location>
        <begin position="1"/>
        <end position="16"/>
    </location>
</feature>
<name>A0A4Y8TRR2_9MICC</name>
<dbReference type="GO" id="GO:0042167">
    <property type="term" value="P:heme catabolic process"/>
    <property type="evidence" value="ECO:0007669"/>
    <property type="project" value="TreeGrafter"/>
</dbReference>
<dbReference type="GO" id="GO:0046872">
    <property type="term" value="F:metal ion binding"/>
    <property type="evidence" value="ECO:0007669"/>
    <property type="project" value="UniProtKB-KW"/>
</dbReference>
<feature type="region of interest" description="Disordered" evidence="6">
    <location>
        <begin position="1"/>
        <end position="20"/>
    </location>
</feature>
<evidence type="ECO:0000256" key="3">
    <source>
        <dbReference type="ARBA" id="ARBA00023004"/>
    </source>
</evidence>
<reference evidence="7 8" key="1">
    <citation type="submission" date="2019-03" db="EMBL/GenBank/DDBJ databases">
        <title>Glutamicibacter sp. LJH19 genome.</title>
        <authorList>
            <person name="Sinai Borker S."/>
            <person name="Kumar R."/>
        </authorList>
    </citation>
    <scope>NUCLEOTIDE SEQUENCE [LARGE SCALE GENOMIC DNA]</scope>
    <source>
        <strain evidence="7 8">LJH19</strain>
    </source>
</reference>
<dbReference type="Pfam" id="PF01126">
    <property type="entry name" value="Heme_oxygenase"/>
    <property type="match status" value="1"/>
</dbReference>